<dbReference type="EMBL" id="OX465084">
    <property type="protein sequence ID" value="CAI9300176.1"/>
    <property type="molecule type" value="Genomic_DNA"/>
</dbReference>
<evidence type="ECO:0000313" key="2">
    <source>
        <dbReference type="Proteomes" id="UP001177003"/>
    </source>
</evidence>
<sequence length="32" mass="3891">MNQNSNKLPTSFYRKRWEDNKKEKINASGCFR</sequence>
<evidence type="ECO:0000313" key="1">
    <source>
        <dbReference type="EMBL" id="CAI9300176.1"/>
    </source>
</evidence>
<dbReference type="AlphaFoldDB" id="A0AA36EKA0"/>
<dbReference type="Proteomes" id="UP001177003">
    <property type="component" value="Chromosome 8"/>
</dbReference>
<reference evidence="1" key="1">
    <citation type="submission" date="2023-04" db="EMBL/GenBank/DDBJ databases">
        <authorList>
            <person name="Vijverberg K."/>
            <person name="Xiong W."/>
            <person name="Schranz E."/>
        </authorList>
    </citation>
    <scope>NUCLEOTIDE SEQUENCE</scope>
</reference>
<keyword evidence="2" id="KW-1185">Reference proteome</keyword>
<accession>A0AA36EKA0</accession>
<gene>
    <name evidence="1" type="ORF">LSALG_LOCUS38833</name>
</gene>
<name>A0AA36EKA0_LACSI</name>
<protein>
    <submittedName>
        <fullName evidence="1">Uncharacterized protein</fullName>
    </submittedName>
</protein>
<organism evidence="1 2">
    <name type="scientific">Lactuca saligna</name>
    <name type="common">Willowleaf lettuce</name>
    <dbReference type="NCBI Taxonomy" id="75948"/>
    <lineage>
        <taxon>Eukaryota</taxon>
        <taxon>Viridiplantae</taxon>
        <taxon>Streptophyta</taxon>
        <taxon>Embryophyta</taxon>
        <taxon>Tracheophyta</taxon>
        <taxon>Spermatophyta</taxon>
        <taxon>Magnoliopsida</taxon>
        <taxon>eudicotyledons</taxon>
        <taxon>Gunneridae</taxon>
        <taxon>Pentapetalae</taxon>
        <taxon>asterids</taxon>
        <taxon>campanulids</taxon>
        <taxon>Asterales</taxon>
        <taxon>Asteraceae</taxon>
        <taxon>Cichorioideae</taxon>
        <taxon>Cichorieae</taxon>
        <taxon>Lactucinae</taxon>
        <taxon>Lactuca</taxon>
    </lineage>
</organism>
<proteinExistence type="predicted"/>